<feature type="region of interest" description="Disordered" evidence="1">
    <location>
        <begin position="135"/>
        <end position="242"/>
    </location>
</feature>
<dbReference type="EMBL" id="GG738850">
    <property type="protein sequence ID" value="EFC48758.1"/>
    <property type="molecule type" value="Genomic_DNA"/>
</dbReference>
<sequence length="242" mass="27401">MTKNAKQNDDFVRYAAFDAYVGYASIYKLYEIMSSDDFESWIKSQCKLSNDEAFQVISTIPSNNSTTTTNNNGENNGANDSKESKQSDVLKGKSFTSLKELAKLDPNATDKEREEFLNMRSTFMGMMYGDKTSMDQQVSYAKEKNQARLRKMAHKNSTQRNISSLVDQMKTKKQTPKESTITQNNEQSSNNSNANNNAKSSENSKKSNNANNNKNTNKKKQTNKKKNTEKKYATSNISFQLV</sequence>
<dbReference type="GeneID" id="8852477"/>
<dbReference type="AlphaFoldDB" id="D2V3E7"/>
<accession>D2V3E7</accession>
<evidence type="ECO:0000313" key="2">
    <source>
        <dbReference type="EMBL" id="EFC48758.1"/>
    </source>
</evidence>
<feature type="compositionally biased region" description="Low complexity" evidence="1">
    <location>
        <begin position="62"/>
        <end position="79"/>
    </location>
</feature>
<feature type="compositionally biased region" description="Low complexity" evidence="1">
    <location>
        <begin position="183"/>
        <end position="215"/>
    </location>
</feature>
<dbReference type="KEGG" id="ngr:NAEGRDRAFT_46379"/>
<dbReference type="Proteomes" id="UP000006671">
    <property type="component" value="Unassembled WGS sequence"/>
</dbReference>
<protein>
    <submittedName>
        <fullName evidence="2">Predicted protein</fullName>
    </submittedName>
</protein>
<organism evidence="3">
    <name type="scientific">Naegleria gruberi</name>
    <name type="common">Amoeba</name>
    <dbReference type="NCBI Taxonomy" id="5762"/>
    <lineage>
        <taxon>Eukaryota</taxon>
        <taxon>Discoba</taxon>
        <taxon>Heterolobosea</taxon>
        <taxon>Tetramitia</taxon>
        <taxon>Eutetramitia</taxon>
        <taxon>Vahlkampfiidae</taxon>
        <taxon>Naegleria</taxon>
    </lineage>
</organism>
<dbReference type="InParanoid" id="D2V3E7"/>
<gene>
    <name evidence="2" type="ORF">NAEGRDRAFT_46379</name>
</gene>
<feature type="compositionally biased region" description="Polar residues" evidence="1">
    <location>
        <begin position="155"/>
        <end position="166"/>
    </location>
</feature>
<evidence type="ECO:0000256" key="1">
    <source>
        <dbReference type="SAM" id="MobiDB-lite"/>
    </source>
</evidence>
<name>D2V3E7_NAEGR</name>
<feature type="region of interest" description="Disordered" evidence="1">
    <location>
        <begin position="61"/>
        <end position="88"/>
    </location>
</feature>
<feature type="compositionally biased region" description="Polar residues" evidence="1">
    <location>
        <begin position="233"/>
        <end position="242"/>
    </location>
</feature>
<proteinExistence type="predicted"/>
<keyword evidence="3" id="KW-1185">Reference proteome</keyword>
<dbReference type="VEuPathDB" id="AmoebaDB:NAEGRDRAFT_46379"/>
<dbReference type="RefSeq" id="XP_002681502.1">
    <property type="nucleotide sequence ID" value="XM_002681456.1"/>
</dbReference>
<evidence type="ECO:0000313" key="3">
    <source>
        <dbReference type="Proteomes" id="UP000006671"/>
    </source>
</evidence>
<reference evidence="2 3" key="1">
    <citation type="journal article" date="2010" name="Cell">
        <title>The genome of Naegleria gruberi illuminates early eukaryotic versatility.</title>
        <authorList>
            <person name="Fritz-Laylin L.K."/>
            <person name="Prochnik S.E."/>
            <person name="Ginger M.L."/>
            <person name="Dacks J.B."/>
            <person name="Carpenter M.L."/>
            <person name="Field M.C."/>
            <person name="Kuo A."/>
            <person name="Paredez A."/>
            <person name="Chapman J."/>
            <person name="Pham J."/>
            <person name="Shu S."/>
            <person name="Neupane R."/>
            <person name="Cipriano M."/>
            <person name="Mancuso J."/>
            <person name="Tu H."/>
            <person name="Salamov A."/>
            <person name="Lindquist E."/>
            <person name="Shapiro H."/>
            <person name="Lucas S."/>
            <person name="Grigoriev I.V."/>
            <person name="Cande W.Z."/>
            <person name="Fulton C."/>
            <person name="Rokhsar D.S."/>
            <person name="Dawson S.C."/>
        </authorList>
    </citation>
    <scope>NUCLEOTIDE SEQUENCE [LARGE SCALE GENOMIC DNA]</scope>
    <source>
        <strain evidence="2 3">NEG-M</strain>
    </source>
</reference>
<feature type="compositionally biased region" description="Basic residues" evidence="1">
    <location>
        <begin position="216"/>
        <end position="228"/>
    </location>
</feature>
<dbReference type="OrthoDB" id="10476766at2759"/>